<evidence type="ECO:0000313" key="8">
    <source>
        <dbReference type="Proteomes" id="UP000078507"/>
    </source>
</evidence>
<evidence type="ECO:0000256" key="1">
    <source>
        <dbReference type="ARBA" id="ARBA00004651"/>
    </source>
</evidence>
<feature type="transmembrane region" description="Helical" evidence="6">
    <location>
        <begin position="12"/>
        <end position="31"/>
    </location>
</feature>
<organism evidence="7 8">
    <name type="scientific">Sinorhizobium saheli</name>
    <dbReference type="NCBI Taxonomy" id="36856"/>
    <lineage>
        <taxon>Bacteria</taxon>
        <taxon>Pseudomonadati</taxon>
        <taxon>Pseudomonadota</taxon>
        <taxon>Alphaproteobacteria</taxon>
        <taxon>Hyphomicrobiales</taxon>
        <taxon>Rhizobiaceae</taxon>
        <taxon>Sinorhizobium/Ensifer group</taxon>
        <taxon>Sinorhizobium</taxon>
    </lineage>
</organism>
<evidence type="ECO:0000313" key="7">
    <source>
        <dbReference type="EMBL" id="OAP35022.1"/>
    </source>
</evidence>
<dbReference type="AlphaFoldDB" id="A0A178XJT7"/>
<feature type="transmembrane region" description="Helical" evidence="6">
    <location>
        <begin position="72"/>
        <end position="94"/>
    </location>
</feature>
<keyword evidence="8" id="KW-1185">Reference proteome</keyword>
<dbReference type="OrthoDB" id="8283697at2"/>
<accession>A0A178XJT7</accession>
<dbReference type="GO" id="GO:0005886">
    <property type="term" value="C:plasma membrane"/>
    <property type="evidence" value="ECO:0007669"/>
    <property type="project" value="UniProtKB-SubCell"/>
</dbReference>
<keyword evidence="4 6" id="KW-1133">Transmembrane helix</keyword>
<keyword evidence="2" id="KW-1003">Cell membrane</keyword>
<evidence type="ECO:0000256" key="6">
    <source>
        <dbReference type="SAM" id="Phobius"/>
    </source>
</evidence>
<dbReference type="EMBL" id="LNQB01000101">
    <property type="protein sequence ID" value="OAP35022.1"/>
    <property type="molecule type" value="Genomic_DNA"/>
</dbReference>
<sequence length="96" mass="9882">MSDSGPTQLKKTCMSLVVMVLAGVLLSRWTAEPVVPLVLAAALLALAVLKARLVVLDFLGLRAGPRALRIGLLAWPVLFALAAATKALIAAVPLGG</sequence>
<keyword evidence="5 6" id="KW-0472">Membrane</keyword>
<dbReference type="Pfam" id="PF03626">
    <property type="entry name" value="COX4_pro"/>
    <property type="match status" value="1"/>
</dbReference>
<name>A0A178XJT7_SINSA</name>
<comment type="subcellular location">
    <subcellularLocation>
        <location evidence="1">Cell membrane</location>
        <topology evidence="1">Multi-pass membrane protein</topology>
    </subcellularLocation>
</comment>
<evidence type="ECO:0008006" key="9">
    <source>
        <dbReference type="Google" id="ProtNLM"/>
    </source>
</evidence>
<evidence type="ECO:0000256" key="4">
    <source>
        <dbReference type="ARBA" id="ARBA00022989"/>
    </source>
</evidence>
<comment type="caution">
    <text evidence="7">The sequence shown here is derived from an EMBL/GenBank/DDBJ whole genome shotgun (WGS) entry which is preliminary data.</text>
</comment>
<feature type="transmembrane region" description="Helical" evidence="6">
    <location>
        <begin position="37"/>
        <end position="60"/>
    </location>
</feature>
<evidence type="ECO:0000256" key="5">
    <source>
        <dbReference type="ARBA" id="ARBA00023136"/>
    </source>
</evidence>
<keyword evidence="3 6" id="KW-0812">Transmembrane</keyword>
<dbReference type="RefSeq" id="WP_066879062.1">
    <property type="nucleotide sequence ID" value="NZ_LNQB01000101.1"/>
</dbReference>
<gene>
    <name evidence="7" type="ORF">ATB98_01895</name>
</gene>
<evidence type="ECO:0000256" key="2">
    <source>
        <dbReference type="ARBA" id="ARBA00022475"/>
    </source>
</evidence>
<dbReference type="Proteomes" id="UP000078507">
    <property type="component" value="Unassembled WGS sequence"/>
</dbReference>
<reference evidence="7 8" key="1">
    <citation type="submission" date="2015-11" db="EMBL/GenBank/DDBJ databases">
        <title>Ensifer anhuiense sp. nov., an effective nitrogen fixation bacterium with Glycine soja.</title>
        <authorList>
            <person name="Yan H."/>
            <person name="Chen W."/>
        </authorList>
    </citation>
    <scope>NUCLEOTIDE SEQUENCE [LARGE SCALE GENOMIC DNA]</scope>
    <source>
        <strain evidence="7 8">LMG 7837</strain>
    </source>
</reference>
<dbReference type="InterPro" id="IPR005171">
    <property type="entry name" value="Cyt_c_oxidase_su4_prok"/>
</dbReference>
<protein>
    <recommendedName>
        <fullName evidence="9">Cytochrome C oxidase subunit IV</fullName>
    </recommendedName>
</protein>
<proteinExistence type="predicted"/>
<dbReference type="STRING" id="36856.ATB98_01895"/>
<evidence type="ECO:0000256" key="3">
    <source>
        <dbReference type="ARBA" id="ARBA00022692"/>
    </source>
</evidence>